<dbReference type="GeneTree" id="ENSGT00940000172629"/>
<evidence type="ECO:0000256" key="6">
    <source>
        <dbReference type="ARBA" id="ARBA00025797"/>
    </source>
</evidence>
<proteinExistence type="inferred from homology"/>
<feature type="domain" description="VTT" evidence="8">
    <location>
        <begin position="75"/>
        <end position="195"/>
    </location>
</feature>
<evidence type="ECO:0000256" key="3">
    <source>
        <dbReference type="ARBA" id="ARBA00022729"/>
    </source>
</evidence>
<reference evidence="9" key="2">
    <citation type="submission" date="2025-08" db="UniProtKB">
        <authorList>
            <consortium name="Ensembl"/>
        </authorList>
    </citation>
    <scope>IDENTIFICATION</scope>
</reference>
<feature type="transmembrane region" description="Helical" evidence="7">
    <location>
        <begin position="7"/>
        <end position="25"/>
    </location>
</feature>
<reference evidence="10" key="1">
    <citation type="submission" date="2003-08" db="EMBL/GenBank/DDBJ databases">
        <authorList>
            <person name="Birren B."/>
            <person name="Nusbaum C."/>
            <person name="Abebe A."/>
            <person name="Abouelleil A."/>
            <person name="Adekoya E."/>
            <person name="Ait-zahra M."/>
            <person name="Allen N."/>
            <person name="Allen T."/>
            <person name="An P."/>
            <person name="Anderson M."/>
            <person name="Anderson S."/>
            <person name="Arachchi H."/>
            <person name="Armbruster J."/>
            <person name="Bachantsang P."/>
            <person name="Baldwin J."/>
            <person name="Barry A."/>
            <person name="Bayul T."/>
            <person name="Blitshsteyn B."/>
            <person name="Bloom T."/>
            <person name="Blye J."/>
            <person name="Boguslavskiy L."/>
            <person name="Borowsky M."/>
            <person name="Boukhgalter B."/>
            <person name="Brunache A."/>
            <person name="Butler J."/>
            <person name="Calixte N."/>
            <person name="Calvo S."/>
            <person name="Camarata J."/>
            <person name="Campo K."/>
            <person name="Chang J."/>
            <person name="Cheshatsang Y."/>
            <person name="Citroen M."/>
            <person name="Collymore A."/>
            <person name="Considine T."/>
            <person name="Cook A."/>
            <person name="Cooke P."/>
            <person name="Corum B."/>
            <person name="Cuomo C."/>
            <person name="David R."/>
            <person name="Dawoe T."/>
            <person name="Degray S."/>
            <person name="Dodge S."/>
            <person name="Dooley K."/>
            <person name="Dorje P."/>
            <person name="Dorjee K."/>
            <person name="Dorris L."/>
            <person name="Duffey N."/>
            <person name="Dupes A."/>
            <person name="Elkins T."/>
            <person name="Engels R."/>
            <person name="Erickson J."/>
            <person name="Farina A."/>
            <person name="Faro S."/>
            <person name="Ferreira P."/>
            <person name="Fischer H."/>
            <person name="Fitzgerald M."/>
            <person name="Foley K."/>
            <person name="Gage D."/>
            <person name="Galagan J."/>
            <person name="Gearin G."/>
            <person name="Gnerre S."/>
            <person name="Gnirke A."/>
            <person name="Goyette A."/>
            <person name="Graham J."/>
            <person name="Grandbois E."/>
            <person name="Gyaltsen K."/>
            <person name="Hafez N."/>
            <person name="Hagopian D."/>
            <person name="Hagos B."/>
            <person name="Hall J."/>
            <person name="Hatcher B."/>
            <person name="Heller A."/>
            <person name="Higgins H."/>
            <person name="Honan T."/>
            <person name="Horn A."/>
            <person name="Houde N."/>
            <person name="Hughes L."/>
            <person name="Hulme W."/>
            <person name="Husby E."/>
            <person name="Iliev I."/>
            <person name="Jaffe D."/>
            <person name="Jones C."/>
            <person name="Kamal M."/>
            <person name="Kamat A."/>
            <person name="Kamvysselis M."/>
            <person name="Karlsson E."/>
            <person name="Kells C."/>
            <person name="Kieu A."/>
            <person name="Kisner P."/>
            <person name="Kodira C."/>
            <person name="Kulbokas E."/>
            <person name="Labutti K."/>
            <person name="Lama D."/>
            <person name="Landers T."/>
            <person name="Leger J."/>
            <person name="Levine S."/>
            <person name="Lewis D."/>
            <person name="Lewis T."/>
            <person name="Lindblad-toh K."/>
            <person name="Liu X."/>
            <person name="Lokyitsang T."/>
            <person name="Lokyitsang Y."/>
            <person name="Lucien O."/>
            <person name="Lui A."/>
            <person name="Ma L.J."/>
            <person name="Mabbitt R."/>
            <person name="Macdonald J."/>
            <person name="Maclean C."/>
            <person name="Major J."/>
            <person name="Manning J."/>
            <person name="Marabella R."/>
            <person name="Maru K."/>
            <person name="Matthews C."/>
            <person name="Mauceli E."/>
            <person name="Mccarthy M."/>
            <person name="Mcdonough S."/>
            <person name="Mcghee T."/>
            <person name="Meldrim J."/>
            <person name="Meneus L."/>
            <person name="Mesirov J."/>
            <person name="Mihalev A."/>
            <person name="Mihova T."/>
            <person name="Mikkelsen T."/>
            <person name="Mlenga V."/>
            <person name="Moru K."/>
            <person name="Mozes J."/>
            <person name="Mulrain L."/>
            <person name="Munson G."/>
            <person name="Naylor J."/>
            <person name="Newes C."/>
            <person name="Nguyen C."/>
            <person name="Nguyen N."/>
            <person name="Nguyen T."/>
            <person name="Nicol R."/>
            <person name="Nielsen C."/>
            <person name="Nizzari M."/>
            <person name="Norbu C."/>
            <person name="Norbu N."/>
            <person name="O'donnell P."/>
            <person name="Okoawo O."/>
            <person name="O'leary S."/>
            <person name="Omotosho B."/>
            <person name="O'neill K."/>
            <person name="Osman S."/>
            <person name="Parker S."/>
            <person name="Perrin D."/>
            <person name="Phunkhang P."/>
            <person name="Piqani B."/>
            <person name="Purcell S."/>
            <person name="Rachupka T."/>
            <person name="Ramasamy U."/>
            <person name="Rameau R."/>
            <person name="Ray V."/>
            <person name="Raymond C."/>
            <person name="Retta R."/>
            <person name="Richardson S."/>
            <person name="Rise C."/>
            <person name="Rodriguez J."/>
            <person name="Rogers J."/>
            <person name="Rogov P."/>
            <person name="Rutman M."/>
            <person name="Schupbach R."/>
            <person name="Seaman C."/>
            <person name="Settipalli S."/>
            <person name="Sharpe T."/>
            <person name="Sheridan J."/>
            <person name="Sherpa N."/>
            <person name="Shi J."/>
            <person name="Smirnov S."/>
            <person name="Smith C."/>
            <person name="Sougnez C."/>
            <person name="Spencer B."/>
            <person name="Stalker J."/>
            <person name="Stange-thomann N."/>
            <person name="Stavropoulos S."/>
            <person name="Stetson K."/>
            <person name="Stone C."/>
            <person name="Stone S."/>
            <person name="Stubbs M."/>
            <person name="Talamas J."/>
            <person name="Tchuinga P."/>
            <person name="Tenzing P."/>
            <person name="Tesfaye S."/>
            <person name="Theodore J."/>
            <person name="Thoulutsang Y."/>
            <person name="Topham K."/>
            <person name="Towey S."/>
            <person name="Tsamla T."/>
            <person name="Tsomo N."/>
            <person name="Vallee D."/>
            <person name="Vassiliev H."/>
            <person name="Venkataraman V."/>
            <person name="Vinson J."/>
            <person name="Vo A."/>
            <person name="Wade C."/>
            <person name="Wang S."/>
            <person name="Wangchuk T."/>
            <person name="Wangdi T."/>
            <person name="Whittaker C."/>
            <person name="Wilkinson J."/>
            <person name="Wu Y."/>
            <person name="Wyman D."/>
            <person name="Yadav S."/>
            <person name="Yang S."/>
            <person name="Yang X."/>
            <person name="Yeager S."/>
            <person name="Yee E."/>
            <person name="Young G."/>
            <person name="Zainoun J."/>
            <person name="Zembeck L."/>
            <person name="Zimmer A."/>
            <person name="Zody M."/>
            <person name="Lander E."/>
        </authorList>
    </citation>
    <scope>NUCLEOTIDE SEQUENCE [LARGE SCALE GENOMIC DNA]</scope>
</reference>
<reference evidence="9" key="3">
    <citation type="submission" date="2025-09" db="UniProtKB">
        <authorList>
            <consortium name="Ensembl"/>
        </authorList>
    </citation>
    <scope>IDENTIFICATION</scope>
</reference>
<evidence type="ECO:0000259" key="8">
    <source>
        <dbReference type="Pfam" id="PF09335"/>
    </source>
</evidence>
<protein>
    <recommendedName>
        <fullName evidence="8">VTT domain-containing protein</fullName>
    </recommendedName>
</protein>
<keyword evidence="5 7" id="KW-0472">Membrane</keyword>
<dbReference type="PANTHER" id="PTHR43220:SF21">
    <property type="entry name" value="TRANSMEMBRANE PROTEIN 41A"/>
    <property type="match status" value="1"/>
</dbReference>
<name>H2Z2V4_CIOSA</name>
<dbReference type="InterPro" id="IPR032816">
    <property type="entry name" value="VTT_dom"/>
</dbReference>
<keyword evidence="3" id="KW-0732">Signal</keyword>
<dbReference type="AlphaFoldDB" id="H2Z2V4"/>
<dbReference type="STRING" id="51511.ENSCSAVP00000011916"/>
<dbReference type="Proteomes" id="UP000007875">
    <property type="component" value="Unassembled WGS sequence"/>
</dbReference>
<evidence type="ECO:0000313" key="10">
    <source>
        <dbReference type="Proteomes" id="UP000007875"/>
    </source>
</evidence>
<evidence type="ECO:0000256" key="4">
    <source>
        <dbReference type="ARBA" id="ARBA00022989"/>
    </source>
</evidence>
<comment type="similarity">
    <text evidence="6">Belongs to the TMEM41 family.</text>
</comment>
<dbReference type="PANTHER" id="PTHR43220">
    <property type="match status" value="1"/>
</dbReference>
<dbReference type="Ensembl" id="ENSCSAVT00000012054.1">
    <property type="protein sequence ID" value="ENSCSAVP00000011916.1"/>
    <property type="gene ID" value="ENSCSAVG00000007000.1"/>
</dbReference>
<keyword evidence="10" id="KW-1185">Reference proteome</keyword>
<evidence type="ECO:0000313" key="9">
    <source>
        <dbReference type="Ensembl" id="ENSCSAVP00000011916.1"/>
    </source>
</evidence>
<dbReference type="InterPro" id="IPR045014">
    <property type="entry name" value="TM41A/B"/>
</dbReference>
<feature type="transmembrane region" description="Helical" evidence="7">
    <location>
        <begin position="209"/>
        <end position="229"/>
    </location>
</feature>
<dbReference type="InParanoid" id="H2Z2V4"/>
<feature type="transmembrane region" description="Helical" evidence="7">
    <location>
        <begin position="87"/>
        <end position="113"/>
    </location>
</feature>
<evidence type="ECO:0000256" key="7">
    <source>
        <dbReference type="SAM" id="Phobius"/>
    </source>
</evidence>
<dbReference type="Pfam" id="PF09335">
    <property type="entry name" value="VTT_dom"/>
    <property type="match status" value="1"/>
</dbReference>
<comment type="subcellular location">
    <subcellularLocation>
        <location evidence="1">Membrane</location>
        <topology evidence="1">Multi-pass membrane protein</topology>
    </subcellularLocation>
</comment>
<feature type="transmembrane region" description="Helical" evidence="7">
    <location>
        <begin position="168"/>
        <end position="189"/>
    </location>
</feature>
<dbReference type="GO" id="GO:0016020">
    <property type="term" value="C:membrane"/>
    <property type="evidence" value="ECO:0007669"/>
    <property type="project" value="UniProtKB-SubCell"/>
</dbReference>
<dbReference type="HOGENOM" id="CLU_038944_0_2_1"/>
<accession>H2Z2V4</accession>
<evidence type="ECO:0000256" key="1">
    <source>
        <dbReference type="ARBA" id="ARBA00004141"/>
    </source>
</evidence>
<keyword evidence="4 7" id="KW-1133">Transmembrane helix</keyword>
<dbReference type="OMA" id="DNRDCLF"/>
<evidence type="ECO:0000256" key="2">
    <source>
        <dbReference type="ARBA" id="ARBA00022692"/>
    </source>
</evidence>
<dbReference type="eggNOG" id="KOG3140">
    <property type="taxonomic scope" value="Eukaryota"/>
</dbReference>
<evidence type="ECO:0000256" key="5">
    <source>
        <dbReference type="ARBA" id="ARBA00023136"/>
    </source>
</evidence>
<keyword evidence="2 7" id="KW-0812">Transmembrane</keyword>
<sequence>LKPILSLVTVFAAATFWLYFVSTWFNGKDVVVHFPQNFEDLKSLSSMLRTYQEEHFQLVMIMFVSAYVYKQTFAIPGSVFMNILGGALLGTWVSFPIVCFLSATGASCCYLLSKHFGSSLVVWKFPTQVYSLRSRVKANEDRLFFFLLSARLFPMTPNWLLNITSPIIGVPIHLFFFSVAVGLMPYNFICVQTGSILASVKSLDDVFSLSTFMGMLLVAMVALLPGILVRKFSPLKKEKTSV</sequence>
<organism evidence="9 10">
    <name type="scientific">Ciona savignyi</name>
    <name type="common">Pacific transparent sea squirt</name>
    <dbReference type="NCBI Taxonomy" id="51511"/>
    <lineage>
        <taxon>Eukaryota</taxon>
        <taxon>Metazoa</taxon>
        <taxon>Chordata</taxon>
        <taxon>Tunicata</taxon>
        <taxon>Ascidiacea</taxon>
        <taxon>Phlebobranchia</taxon>
        <taxon>Cionidae</taxon>
        <taxon>Ciona</taxon>
    </lineage>
</organism>